<reference evidence="1 2" key="1">
    <citation type="journal article" date="2013" name="Genome Biol.">
        <title>The genome sequence of the most widely cultivated cacao type and its use to identify candidate genes regulating pod color.</title>
        <authorList>
            <person name="Motamayor J.C."/>
            <person name="Mockaitis K."/>
            <person name="Schmutz J."/>
            <person name="Haiminen N."/>
            <person name="Iii D.L."/>
            <person name="Cornejo O."/>
            <person name="Findley S.D."/>
            <person name="Zheng P."/>
            <person name="Utro F."/>
            <person name="Royaert S."/>
            <person name="Saski C."/>
            <person name="Jenkins J."/>
            <person name="Podicheti R."/>
            <person name="Zhao M."/>
            <person name="Scheffler B.E."/>
            <person name="Stack J.C."/>
            <person name="Feltus F.A."/>
            <person name="Mustiga G.M."/>
            <person name="Amores F."/>
            <person name="Phillips W."/>
            <person name="Marelli J.P."/>
            <person name="May G.D."/>
            <person name="Shapiro H."/>
            <person name="Ma J."/>
            <person name="Bustamante C.D."/>
            <person name="Schnell R.J."/>
            <person name="Main D."/>
            <person name="Gilbert D."/>
            <person name="Parida L."/>
            <person name="Kuhn D.N."/>
        </authorList>
    </citation>
    <scope>NUCLEOTIDE SEQUENCE [LARGE SCALE GENOMIC DNA]</scope>
    <source>
        <strain evidence="2">cv. Matina 1-6</strain>
    </source>
</reference>
<keyword evidence="2" id="KW-1185">Reference proteome</keyword>
<evidence type="ECO:0000313" key="1">
    <source>
        <dbReference type="EMBL" id="EOY03050.1"/>
    </source>
</evidence>
<dbReference type="InParanoid" id="A0A061EDI7"/>
<dbReference type="HOGENOM" id="CLU_2459205_0_0_1"/>
<name>A0A061EDI7_THECC</name>
<gene>
    <name evidence="1" type="ORF">TCM_017473</name>
</gene>
<proteinExistence type="predicted"/>
<dbReference type="EMBL" id="CM001882">
    <property type="protein sequence ID" value="EOY03050.1"/>
    <property type="molecule type" value="Genomic_DNA"/>
</dbReference>
<dbReference type="Gramene" id="EOY03050">
    <property type="protein sequence ID" value="EOY03050"/>
    <property type="gene ID" value="TCM_017473"/>
</dbReference>
<evidence type="ECO:0000313" key="2">
    <source>
        <dbReference type="Proteomes" id="UP000026915"/>
    </source>
</evidence>
<dbReference type="AlphaFoldDB" id="A0A061EDI7"/>
<organism evidence="1 2">
    <name type="scientific">Theobroma cacao</name>
    <name type="common">Cacao</name>
    <name type="synonym">Cocoa</name>
    <dbReference type="NCBI Taxonomy" id="3641"/>
    <lineage>
        <taxon>Eukaryota</taxon>
        <taxon>Viridiplantae</taxon>
        <taxon>Streptophyta</taxon>
        <taxon>Embryophyta</taxon>
        <taxon>Tracheophyta</taxon>
        <taxon>Spermatophyta</taxon>
        <taxon>Magnoliopsida</taxon>
        <taxon>eudicotyledons</taxon>
        <taxon>Gunneridae</taxon>
        <taxon>Pentapetalae</taxon>
        <taxon>rosids</taxon>
        <taxon>malvids</taxon>
        <taxon>Malvales</taxon>
        <taxon>Malvaceae</taxon>
        <taxon>Byttnerioideae</taxon>
        <taxon>Theobroma</taxon>
    </lineage>
</organism>
<dbReference type="Proteomes" id="UP000026915">
    <property type="component" value="Chromosome 4"/>
</dbReference>
<protein>
    <submittedName>
        <fullName evidence="1">Uncharacterized protein</fullName>
    </submittedName>
</protein>
<sequence length="89" mass="10425">MPQYLASTPQQDKVVNVKARGQQEGMKSKLKERRGREMEGRKCHIQKCRLRLMAVCLCLAVPSLDLWCSQYLTDRRPFVIFLPRQDKMS</sequence>
<accession>A0A061EDI7</accession>